<dbReference type="PANTHER" id="PTHR17490:SF16">
    <property type="entry name" value="THREONYLCARBAMOYL-AMP SYNTHASE"/>
    <property type="match status" value="1"/>
</dbReference>
<accession>Q254M0</accession>
<evidence type="ECO:0000313" key="14">
    <source>
        <dbReference type="Proteomes" id="UP000001260"/>
    </source>
</evidence>
<evidence type="ECO:0000256" key="10">
    <source>
        <dbReference type="ARBA" id="ARBA00029774"/>
    </source>
</evidence>
<dbReference type="PANTHER" id="PTHR17490">
    <property type="entry name" value="SUA5"/>
    <property type="match status" value="1"/>
</dbReference>
<evidence type="ECO:0000256" key="6">
    <source>
        <dbReference type="ARBA" id="ARBA00022694"/>
    </source>
</evidence>
<dbReference type="InterPro" id="IPR050156">
    <property type="entry name" value="TC-AMP_synthase_SUA5"/>
</dbReference>
<dbReference type="EC" id="2.7.7.87" evidence="3"/>
<keyword evidence="4" id="KW-0963">Cytoplasm</keyword>
<keyword evidence="9" id="KW-0067">ATP-binding</keyword>
<proteinExistence type="inferred from homology"/>
<dbReference type="AlphaFoldDB" id="Q254M0"/>
<evidence type="ECO:0000256" key="7">
    <source>
        <dbReference type="ARBA" id="ARBA00022695"/>
    </source>
</evidence>
<organism evidence="13 14">
    <name type="scientific">Chlamydia felis (strain Fe/C-56)</name>
    <name type="common">Chlamydophila felis</name>
    <dbReference type="NCBI Taxonomy" id="264202"/>
    <lineage>
        <taxon>Bacteria</taxon>
        <taxon>Pseudomonadati</taxon>
        <taxon>Chlamydiota</taxon>
        <taxon>Chlamydiia</taxon>
        <taxon>Chlamydiales</taxon>
        <taxon>Chlamydiaceae</taxon>
        <taxon>Chlamydia/Chlamydophila group</taxon>
        <taxon>Chlamydia</taxon>
    </lineage>
</organism>
<dbReference type="InterPro" id="IPR006070">
    <property type="entry name" value="Sua5-like_dom"/>
</dbReference>
<dbReference type="GO" id="GO:0005524">
    <property type="term" value="F:ATP binding"/>
    <property type="evidence" value="ECO:0007669"/>
    <property type="project" value="UniProtKB-KW"/>
</dbReference>
<dbReference type="Pfam" id="PF01300">
    <property type="entry name" value="Sua5_yciO_yrdC"/>
    <property type="match status" value="1"/>
</dbReference>
<keyword evidence="7" id="KW-0548">Nucleotidyltransferase</keyword>
<evidence type="ECO:0000313" key="13">
    <source>
        <dbReference type="EMBL" id="BAE81268.1"/>
    </source>
</evidence>
<reference evidence="13 14" key="1">
    <citation type="journal article" date="2006" name="DNA Res.">
        <title>Genome sequence of the cat pathogen, Chlamydophila felis.</title>
        <authorList>
            <person name="Azuma Y."/>
            <person name="Hirakawa H."/>
            <person name="Yamashita A."/>
            <person name="Cai Y."/>
            <person name="Rahman M.A."/>
            <person name="Suzuki H."/>
            <person name="Mitaku S."/>
            <person name="Toh H."/>
            <person name="Goto S."/>
            <person name="Murakami T."/>
            <person name="Sugi K."/>
            <person name="Hayashi H."/>
            <person name="Fukushi H."/>
            <person name="Hattori M."/>
            <person name="Kuhara S."/>
            <person name="Shirai M."/>
        </authorList>
    </citation>
    <scope>NUCLEOTIDE SEQUENCE [LARGE SCALE GENOMIC DNA]</scope>
    <source>
        <strain evidence="13 14">Fe/C-56</strain>
    </source>
</reference>
<keyword evidence="8" id="KW-0547">Nucleotide-binding</keyword>
<dbReference type="KEGG" id="cfe:CF0496"/>
<evidence type="ECO:0000259" key="12">
    <source>
        <dbReference type="PROSITE" id="PS51163"/>
    </source>
</evidence>
<comment type="catalytic activity">
    <reaction evidence="11">
        <text>L-threonine + hydrogencarbonate + ATP = L-threonylcarbamoyladenylate + diphosphate + H2O</text>
        <dbReference type="Rhea" id="RHEA:36407"/>
        <dbReference type="ChEBI" id="CHEBI:15377"/>
        <dbReference type="ChEBI" id="CHEBI:17544"/>
        <dbReference type="ChEBI" id="CHEBI:30616"/>
        <dbReference type="ChEBI" id="CHEBI:33019"/>
        <dbReference type="ChEBI" id="CHEBI:57926"/>
        <dbReference type="ChEBI" id="CHEBI:73682"/>
        <dbReference type="EC" id="2.7.7.87"/>
    </reaction>
</comment>
<dbReference type="SUPFAM" id="SSF55821">
    <property type="entry name" value="YrdC/RibB"/>
    <property type="match status" value="1"/>
</dbReference>
<evidence type="ECO:0000256" key="8">
    <source>
        <dbReference type="ARBA" id="ARBA00022741"/>
    </source>
</evidence>
<name>Q254M0_CHLFF</name>
<dbReference type="GO" id="GO:0005737">
    <property type="term" value="C:cytoplasm"/>
    <property type="evidence" value="ECO:0007669"/>
    <property type="project" value="UniProtKB-SubCell"/>
</dbReference>
<sequence>MNSGAFMSGIDPDFFLQQAEDYLHKGKVIAFPTDTVYGLGVALNYPNAEEQIYALKRRDRGKSFVVYVNTIEDIEKISGHNLSLSALKLSQKFLPGPLTLLVDHKNPRFTQEKLGFRILSLPIIEKLIHITGPLLGTSANISSFPPAITSEEVIEDFSKEDLFVIPGKCTYGLESTIVSVNPLKIYREGIIPLQHIEEVLGEKIESCLQRHHAFSQNVKILSLRDKNSLERFLQAHPEFQGIVCDNPRPCDFYPTLRKALKCSDPMAVFIYDQQTSEYPELKPYLTPYG</sequence>
<evidence type="ECO:0000256" key="5">
    <source>
        <dbReference type="ARBA" id="ARBA00022679"/>
    </source>
</evidence>
<dbReference type="EMBL" id="AP006861">
    <property type="protein sequence ID" value="BAE81268.1"/>
    <property type="molecule type" value="Genomic_DNA"/>
</dbReference>
<dbReference type="GO" id="GO:0000049">
    <property type="term" value="F:tRNA binding"/>
    <property type="evidence" value="ECO:0007669"/>
    <property type="project" value="TreeGrafter"/>
</dbReference>
<dbReference type="Gene3D" id="3.90.870.10">
    <property type="entry name" value="DHBP synthase"/>
    <property type="match status" value="1"/>
</dbReference>
<comment type="similarity">
    <text evidence="2">Belongs to the SUA5 family.</text>
</comment>
<evidence type="ECO:0000256" key="9">
    <source>
        <dbReference type="ARBA" id="ARBA00022840"/>
    </source>
</evidence>
<keyword evidence="5" id="KW-0808">Transferase</keyword>
<dbReference type="STRING" id="264202.CF0496"/>
<dbReference type="InterPro" id="IPR017945">
    <property type="entry name" value="DHBP_synth_RibB-like_a/b_dom"/>
</dbReference>
<dbReference type="PIRSF" id="PIRSF036543">
    <property type="entry name" value="YdrC_chlamyd"/>
    <property type="match status" value="1"/>
</dbReference>
<feature type="domain" description="YrdC-like" evidence="12">
    <location>
        <begin position="13"/>
        <end position="191"/>
    </location>
</feature>
<evidence type="ECO:0000256" key="11">
    <source>
        <dbReference type="ARBA" id="ARBA00048366"/>
    </source>
</evidence>
<dbReference type="HOGENOM" id="CLU_989358_0_0_0"/>
<evidence type="ECO:0000256" key="2">
    <source>
        <dbReference type="ARBA" id="ARBA00007663"/>
    </source>
</evidence>
<evidence type="ECO:0000256" key="1">
    <source>
        <dbReference type="ARBA" id="ARBA00004496"/>
    </source>
</evidence>
<dbReference type="GO" id="GO:0008033">
    <property type="term" value="P:tRNA processing"/>
    <property type="evidence" value="ECO:0007669"/>
    <property type="project" value="UniProtKB-KW"/>
</dbReference>
<dbReference type="InterPro" id="IPR011416">
    <property type="entry name" value="YdrC-type_chlamyd"/>
</dbReference>
<protein>
    <recommendedName>
        <fullName evidence="10">L-threonylcarbamoyladenylate synthase</fullName>
        <ecNumber evidence="3">2.7.7.87</ecNumber>
    </recommendedName>
    <alternativeName>
        <fullName evidence="10">L-threonylcarbamoyladenylate synthase</fullName>
    </alternativeName>
</protein>
<keyword evidence="6" id="KW-0819">tRNA processing</keyword>
<dbReference type="GO" id="GO:0003725">
    <property type="term" value="F:double-stranded RNA binding"/>
    <property type="evidence" value="ECO:0007669"/>
    <property type="project" value="InterPro"/>
</dbReference>
<dbReference type="GO" id="GO:0061710">
    <property type="term" value="F:L-threonylcarbamoyladenylate synthase"/>
    <property type="evidence" value="ECO:0007669"/>
    <property type="project" value="UniProtKB-EC"/>
</dbReference>
<comment type="subcellular location">
    <subcellularLocation>
        <location evidence="1">Cytoplasm</location>
    </subcellularLocation>
</comment>
<keyword evidence="14" id="KW-1185">Reference proteome</keyword>
<dbReference type="Proteomes" id="UP000001260">
    <property type="component" value="Chromosome"/>
</dbReference>
<dbReference type="eggNOG" id="COG0009">
    <property type="taxonomic scope" value="Bacteria"/>
</dbReference>
<gene>
    <name evidence="13" type="primary">ywlC</name>
    <name evidence="13" type="ordered locus">CF0496</name>
</gene>
<dbReference type="PROSITE" id="PS51163">
    <property type="entry name" value="YRDC"/>
    <property type="match status" value="1"/>
</dbReference>
<evidence type="ECO:0000256" key="3">
    <source>
        <dbReference type="ARBA" id="ARBA00012584"/>
    </source>
</evidence>
<dbReference type="GO" id="GO:0006450">
    <property type="term" value="P:regulation of translational fidelity"/>
    <property type="evidence" value="ECO:0007669"/>
    <property type="project" value="TreeGrafter"/>
</dbReference>
<evidence type="ECO:0000256" key="4">
    <source>
        <dbReference type="ARBA" id="ARBA00022490"/>
    </source>
</evidence>